<dbReference type="Proteomes" id="UP001153050">
    <property type="component" value="Unassembled WGS sequence"/>
</dbReference>
<proteinExistence type="predicted"/>
<accession>A0ABM9DRN7</accession>
<sequence length="170" mass="17918">MLKSAATTLSLIDWGPTGRVMRLDSTAPPHPSMPNYQQLSVDAGAGMVRVPVRAQKVGADDNQLCPRPPQTGRVHLQLLELTRIELCGARSGAIAPDNWASRGTVVGHGPPRRVLAGGNGSEPRAAALTRLSSSTYANLRSRALIASSSVPAGPWSPRRIISGEQNPSSN</sequence>
<name>A0ABM9DRN7_9HYPH</name>
<gene>
    <name evidence="2" type="ORF">MES5069_220118</name>
</gene>
<evidence type="ECO:0000256" key="1">
    <source>
        <dbReference type="SAM" id="MobiDB-lite"/>
    </source>
</evidence>
<feature type="region of interest" description="Disordered" evidence="1">
    <location>
        <begin position="148"/>
        <end position="170"/>
    </location>
</feature>
<evidence type="ECO:0000313" key="2">
    <source>
        <dbReference type="EMBL" id="CAH2399350.1"/>
    </source>
</evidence>
<comment type="caution">
    <text evidence="2">The sequence shown here is derived from an EMBL/GenBank/DDBJ whole genome shotgun (WGS) entry which is preliminary data.</text>
</comment>
<dbReference type="EMBL" id="CAKXZT010000116">
    <property type="protein sequence ID" value="CAH2399350.1"/>
    <property type="molecule type" value="Genomic_DNA"/>
</dbReference>
<organism evidence="2 3">
    <name type="scientific">Mesorhizobium escarrei</name>
    <dbReference type="NCBI Taxonomy" id="666018"/>
    <lineage>
        <taxon>Bacteria</taxon>
        <taxon>Pseudomonadati</taxon>
        <taxon>Pseudomonadota</taxon>
        <taxon>Alphaproteobacteria</taxon>
        <taxon>Hyphomicrobiales</taxon>
        <taxon>Phyllobacteriaceae</taxon>
        <taxon>Mesorhizobium</taxon>
    </lineage>
</organism>
<protein>
    <submittedName>
        <fullName evidence="2">Uncharacterized protein</fullName>
    </submittedName>
</protein>
<evidence type="ECO:0000313" key="3">
    <source>
        <dbReference type="Proteomes" id="UP001153050"/>
    </source>
</evidence>
<reference evidence="2 3" key="1">
    <citation type="submission" date="2022-03" db="EMBL/GenBank/DDBJ databases">
        <authorList>
            <person name="Brunel B."/>
        </authorList>
    </citation>
    <scope>NUCLEOTIDE SEQUENCE [LARGE SCALE GENOMIC DNA]</scope>
    <source>
        <strain evidence="2">STM5069sample</strain>
    </source>
</reference>
<keyword evidence="3" id="KW-1185">Reference proteome</keyword>